<protein>
    <submittedName>
        <fullName evidence="2">Uncharacterized protein</fullName>
    </submittedName>
</protein>
<reference evidence="2" key="1">
    <citation type="submission" date="2021-01" db="EMBL/GenBank/DDBJ databases">
        <title>Whole genome shotgun sequence of Rugosimonospora africana NBRC 104875.</title>
        <authorList>
            <person name="Komaki H."/>
            <person name="Tamura T."/>
        </authorList>
    </citation>
    <scope>NUCLEOTIDE SEQUENCE</scope>
    <source>
        <strain evidence="2">NBRC 104875</strain>
    </source>
</reference>
<feature type="compositionally biased region" description="Basic and acidic residues" evidence="1">
    <location>
        <begin position="1"/>
        <end position="14"/>
    </location>
</feature>
<feature type="compositionally biased region" description="Basic and acidic residues" evidence="1">
    <location>
        <begin position="64"/>
        <end position="88"/>
    </location>
</feature>
<evidence type="ECO:0000313" key="2">
    <source>
        <dbReference type="EMBL" id="GIH17516.1"/>
    </source>
</evidence>
<gene>
    <name evidence="2" type="ORF">Raf01_56880</name>
</gene>
<evidence type="ECO:0000256" key="1">
    <source>
        <dbReference type="SAM" id="MobiDB-lite"/>
    </source>
</evidence>
<accession>A0A8J3VTC4</accession>
<sequence>MRGSADDEHLRGDVGEQLAMVGERGYSVGQRHGSDVTDTGQADPAGGGQCDQVVQVRGAVSGSPHERDGGRLCGRDKRRGRDEPRGRN</sequence>
<comment type="caution">
    <text evidence="2">The sequence shown here is derived from an EMBL/GenBank/DDBJ whole genome shotgun (WGS) entry which is preliminary data.</text>
</comment>
<proteinExistence type="predicted"/>
<dbReference type="Proteomes" id="UP000642748">
    <property type="component" value="Unassembled WGS sequence"/>
</dbReference>
<organism evidence="2 3">
    <name type="scientific">Rugosimonospora africana</name>
    <dbReference type="NCBI Taxonomy" id="556532"/>
    <lineage>
        <taxon>Bacteria</taxon>
        <taxon>Bacillati</taxon>
        <taxon>Actinomycetota</taxon>
        <taxon>Actinomycetes</taxon>
        <taxon>Micromonosporales</taxon>
        <taxon>Micromonosporaceae</taxon>
        <taxon>Rugosimonospora</taxon>
    </lineage>
</organism>
<evidence type="ECO:0000313" key="3">
    <source>
        <dbReference type="Proteomes" id="UP000642748"/>
    </source>
</evidence>
<name>A0A8J3VTC4_9ACTN</name>
<dbReference type="AlphaFoldDB" id="A0A8J3VTC4"/>
<feature type="region of interest" description="Disordered" evidence="1">
    <location>
        <begin position="1"/>
        <end position="88"/>
    </location>
</feature>
<dbReference type="EMBL" id="BONZ01000055">
    <property type="protein sequence ID" value="GIH17516.1"/>
    <property type="molecule type" value="Genomic_DNA"/>
</dbReference>
<keyword evidence="3" id="KW-1185">Reference proteome</keyword>